<dbReference type="EMBL" id="BSXT01000841">
    <property type="protein sequence ID" value="GMF34981.1"/>
    <property type="molecule type" value="Genomic_DNA"/>
</dbReference>
<reference evidence="2" key="1">
    <citation type="submission" date="2023-04" db="EMBL/GenBank/DDBJ databases">
        <title>Phytophthora fragariaefolia NBRC 109709.</title>
        <authorList>
            <person name="Ichikawa N."/>
            <person name="Sato H."/>
            <person name="Tonouchi N."/>
        </authorList>
    </citation>
    <scope>NUCLEOTIDE SEQUENCE</scope>
    <source>
        <strain evidence="2">NBRC 109709</strain>
    </source>
</reference>
<dbReference type="OrthoDB" id="124478at2759"/>
<feature type="region of interest" description="Disordered" evidence="1">
    <location>
        <begin position="230"/>
        <end position="250"/>
    </location>
</feature>
<organism evidence="2 3">
    <name type="scientific">Phytophthora fragariaefolia</name>
    <dbReference type="NCBI Taxonomy" id="1490495"/>
    <lineage>
        <taxon>Eukaryota</taxon>
        <taxon>Sar</taxon>
        <taxon>Stramenopiles</taxon>
        <taxon>Oomycota</taxon>
        <taxon>Peronosporomycetes</taxon>
        <taxon>Peronosporales</taxon>
        <taxon>Peronosporaceae</taxon>
        <taxon>Phytophthora</taxon>
    </lineage>
</organism>
<dbReference type="AlphaFoldDB" id="A0A9W6XB32"/>
<dbReference type="Proteomes" id="UP001165121">
    <property type="component" value="Unassembled WGS sequence"/>
</dbReference>
<proteinExistence type="predicted"/>
<comment type="caution">
    <text evidence="2">The sequence shown here is derived from an EMBL/GenBank/DDBJ whole genome shotgun (WGS) entry which is preliminary data.</text>
</comment>
<sequence length="257" mass="29582">MMYSNSPTLRLLDLLDAFFKQALRRRMKYERISDAEALIAMEPGILDIFTVTDPELVDPKAIAWVKERIKQKCVAKGYAYSRPQWRSVWRYSKKPCLDRYFITEWNMFGIANAVVARMNNALERFNKGMNAAFKPHPNLREFVSTIAKMSMAYALRQSSITRGLRRKKQRRPRINLSAVPDLTVFQVPPDSGAEIEDIDDDRFQESAVASDLGNLSPFSDEEILGDLLQEARTAEDLDTDDENDTSRFDVSLDWEVI</sequence>
<keyword evidence="3" id="KW-1185">Reference proteome</keyword>
<name>A0A9W6XB32_9STRA</name>
<accession>A0A9W6XB32</accession>
<evidence type="ECO:0000313" key="3">
    <source>
        <dbReference type="Proteomes" id="UP001165121"/>
    </source>
</evidence>
<protein>
    <submittedName>
        <fullName evidence="2">Unnamed protein product</fullName>
    </submittedName>
</protein>
<evidence type="ECO:0000313" key="2">
    <source>
        <dbReference type="EMBL" id="GMF34981.1"/>
    </source>
</evidence>
<gene>
    <name evidence="2" type="ORF">Pfra01_000914100</name>
</gene>
<evidence type="ECO:0000256" key="1">
    <source>
        <dbReference type="SAM" id="MobiDB-lite"/>
    </source>
</evidence>